<dbReference type="EMBL" id="JBHTLM010000030">
    <property type="protein sequence ID" value="MFD1179376.1"/>
    <property type="molecule type" value="Genomic_DNA"/>
</dbReference>
<evidence type="ECO:0000256" key="2">
    <source>
        <dbReference type="ARBA" id="ARBA00008520"/>
    </source>
</evidence>
<dbReference type="Pfam" id="PF01547">
    <property type="entry name" value="SBP_bac_1"/>
    <property type="match status" value="1"/>
</dbReference>
<keyword evidence="7" id="KW-1185">Reference proteome</keyword>
<dbReference type="Proteomes" id="UP001597262">
    <property type="component" value="Unassembled WGS sequence"/>
</dbReference>
<name>A0ABW3S3L0_9BACL</name>
<reference evidence="7" key="1">
    <citation type="journal article" date="2019" name="Int. J. Syst. Evol. Microbiol.">
        <title>The Global Catalogue of Microorganisms (GCM) 10K type strain sequencing project: providing services to taxonomists for standard genome sequencing and annotation.</title>
        <authorList>
            <consortium name="The Broad Institute Genomics Platform"/>
            <consortium name="The Broad Institute Genome Sequencing Center for Infectious Disease"/>
            <person name="Wu L."/>
            <person name="Ma J."/>
        </authorList>
    </citation>
    <scope>NUCLEOTIDE SEQUENCE [LARGE SCALE GENOMIC DNA]</scope>
    <source>
        <strain evidence="7">CCUG 59189</strain>
    </source>
</reference>
<dbReference type="SUPFAM" id="SSF53850">
    <property type="entry name" value="Periplasmic binding protein-like II"/>
    <property type="match status" value="1"/>
</dbReference>
<organism evidence="6 7">
    <name type="scientific">Paenibacillus puldeungensis</name>
    <dbReference type="NCBI Taxonomy" id="696536"/>
    <lineage>
        <taxon>Bacteria</taxon>
        <taxon>Bacillati</taxon>
        <taxon>Bacillota</taxon>
        <taxon>Bacilli</taxon>
        <taxon>Bacillales</taxon>
        <taxon>Paenibacillaceae</taxon>
        <taxon>Paenibacillus</taxon>
    </lineage>
</organism>
<keyword evidence="4" id="KW-0732">Signal</keyword>
<dbReference type="InterPro" id="IPR006059">
    <property type="entry name" value="SBP"/>
</dbReference>
<dbReference type="Gene3D" id="3.40.190.10">
    <property type="entry name" value="Periplasmic binding protein-like II"/>
    <property type="match status" value="1"/>
</dbReference>
<comment type="subcellular location">
    <subcellularLocation>
        <location evidence="1">Cell envelope</location>
    </subcellularLocation>
</comment>
<dbReference type="PANTHER" id="PTHR43649:SF31">
    <property type="entry name" value="SN-GLYCEROL-3-PHOSPHATE-BINDING PERIPLASMIC PROTEIN UGPB"/>
    <property type="match status" value="1"/>
</dbReference>
<feature type="compositionally biased region" description="Basic and acidic residues" evidence="5">
    <location>
        <begin position="431"/>
        <end position="443"/>
    </location>
</feature>
<keyword evidence="3" id="KW-0813">Transport</keyword>
<sequence>MLFTGCSSGPAKETEQPSTLKVMYFDESYFFQQYGDLFTMKHPNIDIQVVSTQAIDNSGKDYKKAFDEFVEKEQPDVILLPNNNFASYASEGKLAELDTLIERDKFNTESFFPGMLEQMKELGGGKLYGMSPYFYQEAIIYNVDLFKKYGVDVPHDGMSWQELLDLARRFPTDGDDKSRVYGYGTEYSLGVSALGQAIGRTEGLTDVNPDTLKVTVDTDSWKKAYQTAIDAMNSKAVYSPKDNGFSGSMEDYYKTQMFLMGRMAITRGDPYILENLKDAKNAVKNYKPFQVGIVAGPVDPTQPDSTRDASPGDIFAIKANSPNTDAAWEFLKFINGDEFAKIKSKSIGSNGLLSRMGYLKEYEGTSLEPYYKLKPILDGTLKSNNKIPNKFHNEFETILDKEIGQVLDKKKSLDDALKAIQQQGQAALDQAVKDKAAGKDTDGSRGTITVS</sequence>
<evidence type="ECO:0000313" key="6">
    <source>
        <dbReference type="EMBL" id="MFD1179376.1"/>
    </source>
</evidence>
<evidence type="ECO:0000256" key="3">
    <source>
        <dbReference type="ARBA" id="ARBA00022448"/>
    </source>
</evidence>
<evidence type="ECO:0000256" key="5">
    <source>
        <dbReference type="SAM" id="MobiDB-lite"/>
    </source>
</evidence>
<comment type="caution">
    <text evidence="6">The sequence shown here is derived from an EMBL/GenBank/DDBJ whole genome shotgun (WGS) entry which is preliminary data.</text>
</comment>
<evidence type="ECO:0000256" key="4">
    <source>
        <dbReference type="ARBA" id="ARBA00022729"/>
    </source>
</evidence>
<dbReference type="PANTHER" id="PTHR43649">
    <property type="entry name" value="ARABINOSE-BINDING PROTEIN-RELATED"/>
    <property type="match status" value="1"/>
</dbReference>
<dbReference type="InterPro" id="IPR050490">
    <property type="entry name" value="Bact_solute-bd_prot1"/>
</dbReference>
<protein>
    <submittedName>
        <fullName evidence="6">ABC transporter substrate-binding protein</fullName>
    </submittedName>
</protein>
<evidence type="ECO:0000256" key="1">
    <source>
        <dbReference type="ARBA" id="ARBA00004196"/>
    </source>
</evidence>
<gene>
    <name evidence="6" type="ORF">ACFQ3W_24205</name>
</gene>
<evidence type="ECO:0000313" key="7">
    <source>
        <dbReference type="Proteomes" id="UP001597262"/>
    </source>
</evidence>
<accession>A0ABW3S3L0</accession>
<proteinExistence type="inferred from homology"/>
<feature type="region of interest" description="Disordered" evidence="5">
    <location>
        <begin position="431"/>
        <end position="451"/>
    </location>
</feature>
<comment type="similarity">
    <text evidence="2">Belongs to the bacterial solute-binding protein 1 family.</text>
</comment>